<dbReference type="InterPro" id="IPR008983">
    <property type="entry name" value="Tumour_necrosis_fac-like_dom"/>
</dbReference>
<feature type="compositionally biased region" description="Basic residues" evidence="1">
    <location>
        <begin position="1160"/>
        <end position="1169"/>
    </location>
</feature>
<dbReference type="OrthoDB" id="6250271at2759"/>
<reference evidence="2" key="1">
    <citation type="submission" date="2020-04" db="EMBL/GenBank/DDBJ databases">
        <authorList>
            <person name="Alioto T."/>
            <person name="Alioto T."/>
            <person name="Gomez Garrido J."/>
        </authorList>
    </citation>
    <scope>NUCLEOTIDE SEQUENCE</scope>
    <source>
        <strain evidence="2">A484AB</strain>
    </source>
</reference>
<protein>
    <submittedName>
        <fullName evidence="2">Uncharacterized protein LOC110051210</fullName>
    </submittedName>
</protein>
<name>A0A6S7K7J9_PARCT</name>
<evidence type="ECO:0000256" key="1">
    <source>
        <dbReference type="SAM" id="MobiDB-lite"/>
    </source>
</evidence>
<dbReference type="Proteomes" id="UP001152795">
    <property type="component" value="Unassembled WGS sequence"/>
</dbReference>
<feature type="compositionally biased region" description="Basic and acidic residues" evidence="1">
    <location>
        <begin position="1130"/>
        <end position="1154"/>
    </location>
</feature>
<organism evidence="2 3">
    <name type="scientific">Paramuricea clavata</name>
    <name type="common">Red gorgonian</name>
    <name type="synonym">Violescent sea-whip</name>
    <dbReference type="NCBI Taxonomy" id="317549"/>
    <lineage>
        <taxon>Eukaryota</taxon>
        <taxon>Metazoa</taxon>
        <taxon>Cnidaria</taxon>
        <taxon>Anthozoa</taxon>
        <taxon>Octocorallia</taxon>
        <taxon>Malacalcyonacea</taxon>
        <taxon>Plexauridae</taxon>
        <taxon>Paramuricea</taxon>
    </lineage>
</organism>
<proteinExistence type="predicted"/>
<dbReference type="SUPFAM" id="SSF49842">
    <property type="entry name" value="TNF-like"/>
    <property type="match status" value="1"/>
</dbReference>
<feature type="region of interest" description="Disordered" evidence="1">
    <location>
        <begin position="1130"/>
        <end position="1178"/>
    </location>
</feature>
<comment type="caution">
    <text evidence="2">The sequence shown here is derived from an EMBL/GenBank/DDBJ whole genome shotgun (WGS) entry which is preliminary data.</text>
</comment>
<dbReference type="AlphaFoldDB" id="A0A6S7K7J9"/>
<keyword evidence="3" id="KW-1185">Reference proteome</keyword>
<evidence type="ECO:0000313" key="2">
    <source>
        <dbReference type="EMBL" id="CAB4039538.1"/>
    </source>
</evidence>
<evidence type="ECO:0000313" key="3">
    <source>
        <dbReference type="Proteomes" id="UP001152795"/>
    </source>
</evidence>
<dbReference type="Gene3D" id="2.60.120.40">
    <property type="match status" value="4"/>
</dbReference>
<gene>
    <name evidence="2" type="ORF">PACLA_8A038537</name>
</gene>
<dbReference type="EMBL" id="CACRXK020025525">
    <property type="protein sequence ID" value="CAB4039538.1"/>
    <property type="molecule type" value="Genomic_DNA"/>
</dbReference>
<accession>A0A6S7K7J9</accession>
<sequence>MINNQTEAISKTTKIDSEGLNTVTLEGILDLAENQIISITISNPASHYAYVRVYSSSRFFIFSKGTLGHSIAALSTHYNPSSTKMPANTFSKLNSWDISSPQTLNHYSNVQLQQGEFVAPIPGYYQINIALYLSNCTTAAARLSVKTDNSYEAIGPDISLTKESNDCYLENSLLLHLDTNDTLRLEVKSDKKYTVLSNTSYQVIFQTTYTLWPAAIFTLQQPFQFKTNSAPVKVSDWSHHTEGDWNDMFFNASKDEIQIKTPGLYLFSYNLVVKATAGGQFHSEIVVSGNAAGDGGSCQRGNAPQTFTCTTSTLLNLMEEDKVAVQVWMNDGTKAKQSSVQVSTSSRMTVTLLGDTRSHPVFKLNVQPPKTAYSTKANSKDTKTLTDFTFPNTSFFQSGAVFSNVTKTFNSGKDIGFLLLNNLQLNLQNDGYLTSVIGSEANNTMVYSKDHKKSHFSLPASDLTLDSQFYFNVSAEATKTALKWQPESGSVVSGVYVDKTENMTCFKAQLKANTKLQCSSKWTQIPVKHWNLKLLLNDIATVTKTGIQIAKSGFYLTSLNFAVKANTSNTVINVKISSAQHLNLSASETSPADGVFSIFLQAILEATSGQNVDIQVKCQTPTEITYAKGGGLFAFKVDERRTSPGMRKRFTAYHRYRYGHSDRIGSFYPYYSYGNGNFEQFRQDIQNNNWKLTVARSGLYLITVVGYVRTYTYYYVDNTDHFELGFSSPTSMNATGATCSLDSSPLYFKDSDTKNDESLALTGFVSWDKNDIAGFLGRFGYYSVSYSSRFYMSIQFVGDKDTSSGFTATLQKDTSLAKGQNHQLPKQSWTSDKKCGQYTTKDAAQFEKFKVSYTGYYVVAMNLVLNHGDGCDFGFCFTVGGKLIKGGVKGSNVGCFKQHLRSENQTSTSTVSNAELLYLKAGQVLSVQLSTNLELTISKKSSFSVFYLGTAGAMLGFSSLINTAIKRPLPSYRSRYYHYHYYYHYHDNDNDYAQYVVAGWDTTIMGFQNGIKSSVNDTFVCSQDGVYMVMAKLHVKAQIQMNQTCKVKLQLAVDGEVLDFAFKRDVGVSANTLSFTTTLRLEKWQGLTVRLSSKLTTCTSVDIEAGSSFSVVYLGKGEVCVQEGIGGEIGKGEGKERHEEDRNGREREERRERWIGGGGRGRKERRWVRKGGWGGRDG</sequence>